<dbReference type="GO" id="GO:0006405">
    <property type="term" value="P:RNA export from nucleus"/>
    <property type="evidence" value="ECO:0007669"/>
    <property type="project" value="TreeGrafter"/>
</dbReference>
<dbReference type="GO" id="GO:0051028">
    <property type="term" value="P:mRNA transport"/>
    <property type="evidence" value="ECO:0007669"/>
    <property type="project" value="UniProtKB-KW"/>
</dbReference>
<comment type="similarity">
    <text evidence="2">Belongs to the nucleoporin NSP1/NUP62 family.</text>
</comment>
<proteinExistence type="inferred from homology"/>
<dbReference type="EMBL" id="FN655111">
    <property type="protein sequence ID" value="CBY38015.1"/>
    <property type="molecule type" value="Genomic_DNA"/>
</dbReference>
<keyword evidence="4" id="KW-0509">mRNA transport</keyword>
<accession>E4YRC3</accession>
<sequence length="289" mass="29809">PAGGLFGAAATSSAPATTTVPASTGLGFGAKLATTGVSLGAASAAASTASSALPTPSISFTTPKAATTTAPSFTLGANSSTPATSAATVPKPAGISFGAAKPATATTSATTTTSLLLNAKPAEKTSTMTWGELDSKISRWNTEIHNQSQTFIKQATQVNAWTGILIQNGEKIGEINDELATVKKHQAKLDQELDRVAAQQNDLETILGPLEETAKKQKQINSLAHNVDNERERTFALAGSVDAQIKALALELREVIERVNSTHGEGEGSLVAQLTHILSSHTDALQIKR</sequence>
<dbReference type="GO" id="GO:0006606">
    <property type="term" value="P:protein import into nucleus"/>
    <property type="evidence" value="ECO:0007669"/>
    <property type="project" value="TreeGrafter"/>
</dbReference>
<evidence type="ECO:0000256" key="1">
    <source>
        <dbReference type="ARBA" id="ARBA00004567"/>
    </source>
</evidence>
<evidence type="ECO:0000256" key="5">
    <source>
        <dbReference type="ARBA" id="ARBA00022927"/>
    </source>
</evidence>
<dbReference type="Proteomes" id="UP000011014">
    <property type="component" value="Unassembled WGS sequence"/>
</dbReference>
<dbReference type="GO" id="GO:0017056">
    <property type="term" value="F:structural constituent of nuclear pore"/>
    <property type="evidence" value="ECO:0007669"/>
    <property type="project" value="InterPro"/>
</dbReference>
<reference evidence="10" key="1">
    <citation type="journal article" date="2010" name="Science">
        <title>Plasticity of animal genome architecture unmasked by rapid evolution of a pelagic tunicate.</title>
        <authorList>
            <person name="Denoeud F."/>
            <person name="Henriet S."/>
            <person name="Mungpakdee S."/>
            <person name="Aury J.M."/>
            <person name="Da Silva C."/>
            <person name="Brinkmann H."/>
            <person name="Mikhaleva J."/>
            <person name="Olsen L.C."/>
            <person name="Jubin C."/>
            <person name="Canestro C."/>
            <person name="Bouquet J.M."/>
            <person name="Danks G."/>
            <person name="Poulain J."/>
            <person name="Campsteijn C."/>
            <person name="Adamski M."/>
            <person name="Cross I."/>
            <person name="Yadetie F."/>
            <person name="Muffato M."/>
            <person name="Louis A."/>
            <person name="Butcher S."/>
            <person name="Tsagkogeorga G."/>
            <person name="Konrad A."/>
            <person name="Singh S."/>
            <person name="Jensen M.F."/>
            <person name="Cong E.H."/>
            <person name="Eikeseth-Otteraa H."/>
            <person name="Noel B."/>
            <person name="Anthouard V."/>
            <person name="Porcel B.M."/>
            <person name="Kachouri-Lafond R."/>
            <person name="Nishino A."/>
            <person name="Ugolini M."/>
            <person name="Chourrout P."/>
            <person name="Nishida H."/>
            <person name="Aasland R."/>
            <person name="Huzurbazar S."/>
            <person name="Westhof E."/>
            <person name="Delsuc F."/>
            <person name="Lehrach H."/>
            <person name="Reinhardt R."/>
            <person name="Weissenbach J."/>
            <person name="Roy S.W."/>
            <person name="Artiguenave F."/>
            <person name="Postlethwait J.H."/>
            <person name="Manak J.R."/>
            <person name="Thompson E.M."/>
            <person name="Jaillon O."/>
            <person name="Du Pasquier L."/>
            <person name="Boudinot P."/>
            <person name="Liberles D.A."/>
            <person name="Volff J.N."/>
            <person name="Philippe H."/>
            <person name="Lenhard B."/>
            <person name="Roest Crollius H."/>
            <person name="Wincker P."/>
            <person name="Chourrout D."/>
        </authorList>
    </citation>
    <scope>NUCLEOTIDE SEQUENCE [LARGE SCALE GENOMIC DNA]</scope>
</reference>
<evidence type="ECO:0000256" key="6">
    <source>
        <dbReference type="ARBA" id="ARBA00023010"/>
    </source>
</evidence>
<evidence type="ECO:0000259" key="9">
    <source>
        <dbReference type="Pfam" id="PF05064"/>
    </source>
</evidence>
<dbReference type="AlphaFoldDB" id="E4YRC3"/>
<dbReference type="GO" id="GO:0044613">
    <property type="term" value="C:nuclear pore central transport channel"/>
    <property type="evidence" value="ECO:0007669"/>
    <property type="project" value="TreeGrafter"/>
</dbReference>
<protein>
    <recommendedName>
        <fullName evidence="9">Nucleoporin NSP1-like C-terminal domain-containing protein</fullName>
    </recommendedName>
</protein>
<dbReference type="Pfam" id="PF05064">
    <property type="entry name" value="Nsp1_C"/>
    <property type="match status" value="1"/>
</dbReference>
<dbReference type="InterPro" id="IPR026010">
    <property type="entry name" value="NSP1/NUP62"/>
</dbReference>
<organism evidence="10">
    <name type="scientific">Oikopleura dioica</name>
    <name type="common">Tunicate</name>
    <dbReference type="NCBI Taxonomy" id="34765"/>
    <lineage>
        <taxon>Eukaryota</taxon>
        <taxon>Metazoa</taxon>
        <taxon>Chordata</taxon>
        <taxon>Tunicata</taxon>
        <taxon>Appendicularia</taxon>
        <taxon>Copelata</taxon>
        <taxon>Oikopleuridae</taxon>
        <taxon>Oikopleura</taxon>
    </lineage>
</organism>
<evidence type="ECO:0000256" key="3">
    <source>
        <dbReference type="ARBA" id="ARBA00022448"/>
    </source>
</evidence>
<comment type="subcellular location">
    <subcellularLocation>
        <location evidence="1">Nucleus</location>
        <location evidence="1">Nuclear pore complex</location>
    </subcellularLocation>
</comment>
<name>E4YRC3_OIKDI</name>
<evidence type="ECO:0000256" key="4">
    <source>
        <dbReference type="ARBA" id="ARBA00022816"/>
    </source>
</evidence>
<evidence type="ECO:0000313" key="10">
    <source>
        <dbReference type="EMBL" id="CBY38015.1"/>
    </source>
</evidence>
<keyword evidence="3" id="KW-0813">Transport</keyword>
<evidence type="ECO:0000256" key="8">
    <source>
        <dbReference type="ARBA" id="ARBA00023242"/>
    </source>
</evidence>
<evidence type="ECO:0000256" key="7">
    <source>
        <dbReference type="ARBA" id="ARBA00023132"/>
    </source>
</evidence>
<dbReference type="InterPro" id="IPR007758">
    <property type="entry name" value="Nucleoporin_NSP1_C"/>
</dbReference>
<dbReference type="PANTHER" id="PTHR12084:SF0">
    <property type="entry name" value="NUCLEAR PORE GLYCOPROTEIN P62"/>
    <property type="match status" value="1"/>
</dbReference>
<gene>
    <name evidence="10" type="ORF">GSOID_T00031516001</name>
</gene>
<keyword evidence="8" id="KW-0539">Nucleus</keyword>
<keyword evidence="5" id="KW-0653">Protein transport</keyword>
<keyword evidence="6" id="KW-0811">Translocation</keyword>
<dbReference type="Gene3D" id="1.20.5.170">
    <property type="match status" value="1"/>
</dbReference>
<feature type="non-terminal residue" evidence="10">
    <location>
        <position position="1"/>
    </location>
</feature>
<dbReference type="FunFam" id="1.20.5.170:FF:000040">
    <property type="entry name" value="Nuclear pore glycoprotein p62"/>
    <property type="match status" value="1"/>
</dbReference>
<evidence type="ECO:0000256" key="2">
    <source>
        <dbReference type="ARBA" id="ARBA00005911"/>
    </source>
</evidence>
<dbReference type="GO" id="GO:0005543">
    <property type="term" value="F:phospholipid binding"/>
    <property type="evidence" value="ECO:0007669"/>
    <property type="project" value="TreeGrafter"/>
</dbReference>
<feature type="domain" description="Nucleoporin NSP1-like C-terminal" evidence="9">
    <location>
        <begin position="118"/>
        <end position="224"/>
    </location>
</feature>
<dbReference type="PANTHER" id="PTHR12084">
    <property type="entry name" value="NUCLEAR PORE GLYCOPROTEIN P62-RELATED"/>
    <property type="match status" value="1"/>
</dbReference>
<keyword evidence="7" id="KW-0906">Nuclear pore complex</keyword>